<dbReference type="RefSeq" id="WP_091372745.1">
    <property type="nucleotide sequence ID" value="NZ_LT629740.1"/>
</dbReference>
<dbReference type="EMBL" id="LT629740">
    <property type="protein sequence ID" value="SDT05506.1"/>
    <property type="molecule type" value="Genomic_DNA"/>
</dbReference>
<evidence type="ECO:0000313" key="2">
    <source>
        <dbReference type="Proteomes" id="UP000199679"/>
    </source>
</evidence>
<dbReference type="OrthoDB" id="1100436at2"/>
<evidence type="ECO:0000313" key="1">
    <source>
        <dbReference type="EMBL" id="SDT05506.1"/>
    </source>
</evidence>
<sequence length="380" mass="42160">MKITFICASLEPGRDGVGDYVRRLACEIIKQGHKAEAVALNDPYVALIKKDIQWLHTVGLSVFRLSSSLSMADRYKYLHNRLETFDPDMVSLQYVGFGFNKYGLPIDILLKLRKTLNKRRLHLMLHELWCGMAITAGQKEKILGETQKFFLKTMIKGLKPEAIFTSIEPYQSFLQNIGIKAIVVPIFGNVPANEECNENDWQHLVDETGLSSLVTNPQAWLTLGFFGTTYSCQGLDELLELAALAAKSGGLKLGVIFIGNNRDQHTLDLIKTMPNTTFWQTGALSTGKINRCMQLINIGVVTSPVDGINKSGSALAWMERGIPVLISKADKHYKEGAMAKQGIYQATSVNVILNAYKTKDELVPVNNLKKAAVAYTTCSL</sequence>
<dbReference type="AlphaFoldDB" id="A0A1H1X9Y5"/>
<name>A0A1H1X9Y5_MUCMA</name>
<dbReference type="GO" id="GO:0016740">
    <property type="term" value="F:transferase activity"/>
    <property type="evidence" value="ECO:0007669"/>
    <property type="project" value="UniProtKB-KW"/>
</dbReference>
<organism evidence="1 2">
    <name type="scientific">Mucilaginibacter mallensis</name>
    <dbReference type="NCBI Taxonomy" id="652787"/>
    <lineage>
        <taxon>Bacteria</taxon>
        <taxon>Pseudomonadati</taxon>
        <taxon>Bacteroidota</taxon>
        <taxon>Sphingobacteriia</taxon>
        <taxon>Sphingobacteriales</taxon>
        <taxon>Sphingobacteriaceae</taxon>
        <taxon>Mucilaginibacter</taxon>
    </lineage>
</organism>
<keyword evidence="2" id="KW-1185">Reference proteome</keyword>
<gene>
    <name evidence="1" type="ORF">SAMN05216490_2386</name>
</gene>
<accession>A0A1H1X9Y5</accession>
<dbReference type="Proteomes" id="UP000199679">
    <property type="component" value="Chromosome I"/>
</dbReference>
<dbReference type="STRING" id="652787.SAMN05216490_2386"/>
<reference evidence="1 2" key="1">
    <citation type="submission" date="2016-10" db="EMBL/GenBank/DDBJ databases">
        <authorList>
            <person name="de Groot N.N."/>
        </authorList>
    </citation>
    <scope>NUCLEOTIDE SEQUENCE [LARGE SCALE GENOMIC DNA]</scope>
    <source>
        <strain evidence="1 2">MP1X4</strain>
    </source>
</reference>
<dbReference type="SUPFAM" id="SSF53756">
    <property type="entry name" value="UDP-Glycosyltransferase/glycogen phosphorylase"/>
    <property type="match status" value="1"/>
</dbReference>
<protein>
    <submittedName>
        <fullName evidence="1">Glycosyltransferase involved in cell wall bisynthesis</fullName>
    </submittedName>
</protein>
<proteinExistence type="predicted"/>
<dbReference type="Gene3D" id="3.40.50.2000">
    <property type="entry name" value="Glycogen Phosphorylase B"/>
    <property type="match status" value="1"/>
</dbReference>
<keyword evidence="1" id="KW-0808">Transferase</keyword>